<dbReference type="Proteomes" id="UP000179588">
    <property type="component" value="Unassembled WGS sequence"/>
</dbReference>
<evidence type="ECO:0000313" key="2">
    <source>
        <dbReference type="Proteomes" id="UP000179588"/>
    </source>
</evidence>
<comment type="caution">
    <text evidence="1">The sequence shown here is derived from an EMBL/GenBank/DDBJ whole genome shotgun (WGS) entry which is preliminary data.</text>
</comment>
<dbReference type="EMBL" id="LVIE01000190">
    <property type="protein sequence ID" value="OHT23254.1"/>
    <property type="molecule type" value="Genomic_DNA"/>
</dbReference>
<name>A0A1S1HLU5_PROST</name>
<protein>
    <submittedName>
        <fullName evidence="1">Uncharacterized protein</fullName>
    </submittedName>
</protein>
<dbReference type="OrthoDB" id="6462155at2"/>
<dbReference type="RefSeq" id="WP_070929227.1">
    <property type="nucleotide sequence ID" value="NZ_CANMXG010000001.1"/>
</dbReference>
<dbReference type="AlphaFoldDB" id="A0A1S1HLU5"/>
<evidence type="ECO:0000313" key="1">
    <source>
        <dbReference type="EMBL" id="OHT23254.1"/>
    </source>
</evidence>
<gene>
    <name evidence="1" type="ORF">A3Q29_07485</name>
</gene>
<keyword evidence="2" id="KW-1185">Reference proteome</keyword>
<sequence length="139" mass="16147">MKKEQIFGEYEYLTGYCDFENYWGEELIEVEFTHFVSGLIDQSEVYGTSKIIHNVPDKTKITDAFVFRYAVGPWDRYDYWIIKIHTKSGKTYQSKRRFYCSLGEQDDGRAILGVNGDAKTFYVAFPVSSGCNTELNEIN</sequence>
<reference evidence="1 2" key="1">
    <citation type="submission" date="2016-03" db="EMBL/GenBank/DDBJ databases">
        <title>Genome sequence of Providencia stuartii strain, isolated from the salivary glands of larval Lucilia sericata.</title>
        <authorList>
            <person name="Yuan Y."/>
            <person name="Zhang Y."/>
            <person name="Fu S."/>
            <person name="Crippen T.L."/>
            <person name="Visi D."/>
            <person name="Benbow M.E."/>
            <person name="Allen M."/>
            <person name="Tomberlin J.K."/>
            <person name="Sze S.-H."/>
            <person name="Tarone A.M."/>
        </authorList>
    </citation>
    <scope>NUCLEOTIDE SEQUENCE [LARGE SCALE GENOMIC DNA]</scope>
    <source>
        <strain evidence="1 2">Crippen</strain>
    </source>
</reference>
<accession>A0A1S1HLU5</accession>
<organism evidence="1 2">
    <name type="scientific">Providencia stuartii</name>
    <dbReference type="NCBI Taxonomy" id="588"/>
    <lineage>
        <taxon>Bacteria</taxon>
        <taxon>Pseudomonadati</taxon>
        <taxon>Pseudomonadota</taxon>
        <taxon>Gammaproteobacteria</taxon>
        <taxon>Enterobacterales</taxon>
        <taxon>Morganellaceae</taxon>
        <taxon>Providencia</taxon>
    </lineage>
</organism>
<proteinExistence type="predicted"/>